<keyword evidence="2" id="KW-1133">Transmembrane helix</keyword>
<evidence type="ECO:0000256" key="2">
    <source>
        <dbReference type="SAM" id="Phobius"/>
    </source>
</evidence>
<feature type="compositionally biased region" description="Basic residues" evidence="1">
    <location>
        <begin position="7"/>
        <end position="22"/>
    </location>
</feature>
<dbReference type="AlphaFoldDB" id="A0AAQ4F8N4"/>
<protein>
    <submittedName>
        <fullName evidence="3">Uncharacterized protein</fullName>
    </submittedName>
</protein>
<sequence>MAPPQLHPRRGTPREPRKARHHPAGEAVHGAPKRTLRHLPTREALVKSVAVLRSPPRHREYRLCTALEKRPLRNHLDRVLQGLKSVHLSGSVKKEADAKKNAFRRPSRASQPEYPLTFGELCSAALVVALVTAGVMLWRHRRAASLARLIGDEDDSAKDTVRCESDSCSQLQEILDLSMDSGADPCHDMHQYVCGGWGRRKPGLSIRFYTQAGRRIVERL</sequence>
<evidence type="ECO:0000313" key="3">
    <source>
        <dbReference type="EMBL" id="KAK8783557.1"/>
    </source>
</evidence>
<dbReference type="SUPFAM" id="SSF55486">
    <property type="entry name" value="Metalloproteases ('zincins'), catalytic domain"/>
    <property type="match status" value="1"/>
</dbReference>
<feature type="region of interest" description="Disordered" evidence="1">
    <location>
        <begin position="1"/>
        <end position="34"/>
    </location>
</feature>
<reference evidence="3 4" key="1">
    <citation type="journal article" date="2023" name="Arcadia Sci">
        <title>De novo assembly of a long-read Amblyomma americanum tick genome.</title>
        <authorList>
            <person name="Chou S."/>
            <person name="Poskanzer K.E."/>
            <person name="Rollins M."/>
            <person name="Thuy-Boun P.S."/>
        </authorList>
    </citation>
    <scope>NUCLEOTIDE SEQUENCE [LARGE SCALE GENOMIC DNA]</scope>
    <source>
        <strain evidence="3">F_SG_1</strain>
        <tissue evidence="3">Salivary glands</tissue>
    </source>
</reference>
<comment type="caution">
    <text evidence="3">The sequence shown here is derived from an EMBL/GenBank/DDBJ whole genome shotgun (WGS) entry which is preliminary data.</text>
</comment>
<keyword evidence="2" id="KW-0472">Membrane</keyword>
<dbReference type="GO" id="GO:0004222">
    <property type="term" value="F:metalloendopeptidase activity"/>
    <property type="evidence" value="ECO:0007669"/>
    <property type="project" value="InterPro"/>
</dbReference>
<evidence type="ECO:0000256" key="1">
    <source>
        <dbReference type="SAM" id="MobiDB-lite"/>
    </source>
</evidence>
<gene>
    <name evidence="3" type="ORF">V5799_010079</name>
</gene>
<dbReference type="InterPro" id="IPR024079">
    <property type="entry name" value="MetalloPept_cat_dom_sf"/>
</dbReference>
<dbReference type="Proteomes" id="UP001321473">
    <property type="component" value="Unassembled WGS sequence"/>
</dbReference>
<keyword evidence="2" id="KW-0812">Transmembrane</keyword>
<evidence type="ECO:0000313" key="4">
    <source>
        <dbReference type="Proteomes" id="UP001321473"/>
    </source>
</evidence>
<dbReference type="PROSITE" id="PS51885">
    <property type="entry name" value="NEPRILYSIN"/>
    <property type="match status" value="1"/>
</dbReference>
<feature type="transmembrane region" description="Helical" evidence="2">
    <location>
        <begin position="114"/>
        <end position="138"/>
    </location>
</feature>
<dbReference type="InterPro" id="IPR000718">
    <property type="entry name" value="Peptidase_M13"/>
</dbReference>
<dbReference type="EMBL" id="JARKHS020005415">
    <property type="protein sequence ID" value="KAK8783557.1"/>
    <property type="molecule type" value="Genomic_DNA"/>
</dbReference>
<accession>A0AAQ4F8N4</accession>
<name>A0AAQ4F8N4_AMBAM</name>
<dbReference type="Gene3D" id="3.40.390.10">
    <property type="entry name" value="Collagenase (Catalytic Domain)"/>
    <property type="match status" value="1"/>
</dbReference>
<organism evidence="3 4">
    <name type="scientific">Amblyomma americanum</name>
    <name type="common">Lone star tick</name>
    <dbReference type="NCBI Taxonomy" id="6943"/>
    <lineage>
        <taxon>Eukaryota</taxon>
        <taxon>Metazoa</taxon>
        <taxon>Ecdysozoa</taxon>
        <taxon>Arthropoda</taxon>
        <taxon>Chelicerata</taxon>
        <taxon>Arachnida</taxon>
        <taxon>Acari</taxon>
        <taxon>Parasitiformes</taxon>
        <taxon>Ixodida</taxon>
        <taxon>Ixodoidea</taxon>
        <taxon>Ixodidae</taxon>
        <taxon>Amblyomminae</taxon>
        <taxon>Amblyomma</taxon>
    </lineage>
</organism>
<keyword evidence="4" id="KW-1185">Reference proteome</keyword>
<proteinExistence type="predicted"/>
<dbReference type="GO" id="GO:0006508">
    <property type="term" value="P:proteolysis"/>
    <property type="evidence" value="ECO:0007669"/>
    <property type="project" value="InterPro"/>
</dbReference>